<protein>
    <submittedName>
        <fullName evidence="2">Uncharacterized protein</fullName>
    </submittedName>
</protein>
<feature type="compositionally biased region" description="Polar residues" evidence="1">
    <location>
        <begin position="98"/>
        <end position="108"/>
    </location>
</feature>
<keyword evidence="3" id="KW-1185">Reference proteome</keyword>
<proteinExistence type="predicted"/>
<comment type="caution">
    <text evidence="2">The sequence shown here is derived from an EMBL/GenBank/DDBJ whole genome shotgun (WGS) entry which is preliminary data.</text>
</comment>
<evidence type="ECO:0000313" key="3">
    <source>
        <dbReference type="Proteomes" id="UP000647587"/>
    </source>
</evidence>
<accession>A0ABQ2EQJ9</accession>
<feature type="compositionally biased region" description="Low complexity" evidence="1">
    <location>
        <begin position="48"/>
        <end position="66"/>
    </location>
</feature>
<evidence type="ECO:0000313" key="2">
    <source>
        <dbReference type="EMBL" id="GGK20949.1"/>
    </source>
</evidence>
<dbReference type="Proteomes" id="UP000647587">
    <property type="component" value="Unassembled WGS sequence"/>
</dbReference>
<feature type="region of interest" description="Disordered" evidence="1">
    <location>
        <begin position="48"/>
        <end position="135"/>
    </location>
</feature>
<organism evidence="2 3">
    <name type="scientific">Deinococcus malanensis</name>
    <dbReference type="NCBI Taxonomy" id="1706855"/>
    <lineage>
        <taxon>Bacteria</taxon>
        <taxon>Thermotogati</taxon>
        <taxon>Deinococcota</taxon>
        <taxon>Deinococci</taxon>
        <taxon>Deinococcales</taxon>
        <taxon>Deinococcaceae</taxon>
        <taxon>Deinococcus</taxon>
    </lineage>
</organism>
<sequence>MTRPHDRDPLQEAEYLRRLALGILSTLEHKGLLSTAEVNAILRAAQQAAVSAAPSPASGGVPQSPATLSTKWVKPGQPYQPIDESTPIVPPKMPQADAGSTVSMSSLAVQDPVPQLSTDEAGDKTPVPVFDIKME</sequence>
<evidence type="ECO:0000256" key="1">
    <source>
        <dbReference type="SAM" id="MobiDB-lite"/>
    </source>
</evidence>
<name>A0ABQ2EQJ9_9DEIO</name>
<gene>
    <name evidence="2" type="ORF">GCM10008955_12980</name>
</gene>
<reference evidence="3" key="1">
    <citation type="journal article" date="2019" name="Int. J. Syst. Evol. Microbiol.">
        <title>The Global Catalogue of Microorganisms (GCM) 10K type strain sequencing project: providing services to taxonomists for standard genome sequencing and annotation.</title>
        <authorList>
            <consortium name="The Broad Institute Genomics Platform"/>
            <consortium name="The Broad Institute Genome Sequencing Center for Infectious Disease"/>
            <person name="Wu L."/>
            <person name="Ma J."/>
        </authorList>
    </citation>
    <scope>NUCLEOTIDE SEQUENCE [LARGE SCALE GENOMIC DNA]</scope>
    <source>
        <strain evidence="3">JCM 30331</strain>
    </source>
</reference>
<dbReference type="EMBL" id="BMPP01000004">
    <property type="protein sequence ID" value="GGK20949.1"/>
    <property type="molecule type" value="Genomic_DNA"/>
</dbReference>